<dbReference type="AlphaFoldDB" id="A0A2S3V300"/>
<evidence type="ECO:0000313" key="5">
    <source>
        <dbReference type="EMBL" id="POF34270.1"/>
    </source>
</evidence>
<dbReference type="SMART" id="SM00895">
    <property type="entry name" value="FCD"/>
    <property type="match status" value="1"/>
</dbReference>
<dbReference type="EMBL" id="PPCN01000001">
    <property type="protein sequence ID" value="POF34270.1"/>
    <property type="molecule type" value="Genomic_DNA"/>
</dbReference>
<reference evidence="5 6" key="1">
    <citation type="submission" date="2018-01" db="EMBL/GenBank/DDBJ databases">
        <title>Genomic Encyclopedia of Archaeal and Bacterial Type Strains, Phase II (KMG-II): from individual species to whole genera.</title>
        <authorList>
            <person name="Goeker M."/>
        </authorList>
    </citation>
    <scope>NUCLEOTIDE SEQUENCE [LARGE SCALE GENOMIC DNA]</scope>
    <source>
        <strain evidence="5 6">DSM 17023</strain>
    </source>
</reference>
<evidence type="ECO:0000313" key="6">
    <source>
        <dbReference type="Proteomes" id="UP000236959"/>
    </source>
</evidence>
<evidence type="ECO:0000256" key="3">
    <source>
        <dbReference type="ARBA" id="ARBA00023163"/>
    </source>
</evidence>
<dbReference type="PROSITE" id="PS50949">
    <property type="entry name" value="HTH_GNTR"/>
    <property type="match status" value="1"/>
</dbReference>
<organism evidence="5 6">
    <name type="scientific">Roseibium marinum</name>
    <dbReference type="NCBI Taxonomy" id="281252"/>
    <lineage>
        <taxon>Bacteria</taxon>
        <taxon>Pseudomonadati</taxon>
        <taxon>Pseudomonadota</taxon>
        <taxon>Alphaproteobacteria</taxon>
        <taxon>Hyphomicrobiales</taxon>
        <taxon>Stappiaceae</taxon>
        <taxon>Roseibium</taxon>
    </lineage>
</organism>
<dbReference type="InterPro" id="IPR036388">
    <property type="entry name" value="WH-like_DNA-bd_sf"/>
</dbReference>
<dbReference type="Proteomes" id="UP000236959">
    <property type="component" value="Unassembled WGS sequence"/>
</dbReference>
<dbReference type="GO" id="GO:0003700">
    <property type="term" value="F:DNA-binding transcription factor activity"/>
    <property type="evidence" value="ECO:0007669"/>
    <property type="project" value="InterPro"/>
</dbReference>
<dbReference type="SMART" id="SM00345">
    <property type="entry name" value="HTH_GNTR"/>
    <property type="match status" value="1"/>
</dbReference>
<dbReference type="InterPro" id="IPR000524">
    <property type="entry name" value="Tscrpt_reg_HTH_GntR"/>
</dbReference>
<keyword evidence="1" id="KW-0805">Transcription regulation</keyword>
<dbReference type="OrthoDB" id="7620579at2"/>
<gene>
    <name evidence="5" type="ORF">CLV41_101724</name>
</gene>
<evidence type="ECO:0000259" key="4">
    <source>
        <dbReference type="PROSITE" id="PS50949"/>
    </source>
</evidence>
<evidence type="ECO:0000256" key="2">
    <source>
        <dbReference type="ARBA" id="ARBA00023125"/>
    </source>
</evidence>
<keyword evidence="6" id="KW-1185">Reference proteome</keyword>
<dbReference type="PRINTS" id="PR00035">
    <property type="entry name" value="HTHGNTR"/>
</dbReference>
<dbReference type="PANTHER" id="PTHR43537">
    <property type="entry name" value="TRANSCRIPTIONAL REGULATOR, GNTR FAMILY"/>
    <property type="match status" value="1"/>
</dbReference>
<comment type="caution">
    <text evidence="5">The sequence shown here is derived from an EMBL/GenBank/DDBJ whole genome shotgun (WGS) entry which is preliminary data.</text>
</comment>
<sequence length="237" mass="26379">MRIKPKAASRTRAEDIRLQLADEIVEGALTPGQQLDEKGLACRFGVSRTPIREALRLLETSGLVELRPHRGCFVKELSPESLHEMFVAMAELEAACAGLAAIHMTREERGDLQALLEQLAEIMRSGDPQRYHVHNEDFHSAIYSGSHNGYLASLTLQTRQRLAPFRRAQFRTLGRLKKSQTEHVGIVNAILRGQRDEAAKAMRDHIDIVEINFARYQTQIGQGAAKAVPPGQPGEAK</sequence>
<feature type="domain" description="HTH gntR-type" evidence="4">
    <location>
        <begin position="10"/>
        <end position="77"/>
    </location>
</feature>
<dbReference type="Pfam" id="PF07729">
    <property type="entry name" value="FCD"/>
    <property type="match status" value="1"/>
</dbReference>
<evidence type="ECO:0000256" key="1">
    <source>
        <dbReference type="ARBA" id="ARBA00023015"/>
    </source>
</evidence>
<dbReference type="InterPro" id="IPR036390">
    <property type="entry name" value="WH_DNA-bd_sf"/>
</dbReference>
<name>A0A2S3V300_9HYPH</name>
<keyword evidence="2 5" id="KW-0238">DNA-binding</keyword>
<proteinExistence type="predicted"/>
<dbReference type="RefSeq" id="WP_103221515.1">
    <property type="nucleotide sequence ID" value="NZ_PPCN01000001.1"/>
</dbReference>
<dbReference type="Gene3D" id="1.10.10.10">
    <property type="entry name" value="Winged helix-like DNA-binding domain superfamily/Winged helix DNA-binding domain"/>
    <property type="match status" value="1"/>
</dbReference>
<dbReference type="InterPro" id="IPR011711">
    <property type="entry name" value="GntR_C"/>
</dbReference>
<dbReference type="Pfam" id="PF00392">
    <property type="entry name" value="GntR"/>
    <property type="match status" value="1"/>
</dbReference>
<accession>A0A2S3V300</accession>
<dbReference type="CDD" id="cd07377">
    <property type="entry name" value="WHTH_GntR"/>
    <property type="match status" value="1"/>
</dbReference>
<dbReference type="GO" id="GO:0003677">
    <property type="term" value="F:DNA binding"/>
    <property type="evidence" value="ECO:0007669"/>
    <property type="project" value="UniProtKB-KW"/>
</dbReference>
<dbReference type="InterPro" id="IPR008920">
    <property type="entry name" value="TF_FadR/GntR_C"/>
</dbReference>
<keyword evidence="3" id="KW-0804">Transcription</keyword>
<dbReference type="SUPFAM" id="SSF48008">
    <property type="entry name" value="GntR ligand-binding domain-like"/>
    <property type="match status" value="1"/>
</dbReference>
<dbReference type="SUPFAM" id="SSF46785">
    <property type="entry name" value="Winged helix' DNA-binding domain"/>
    <property type="match status" value="1"/>
</dbReference>
<dbReference type="Gene3D" id="1.20.120.530">
    <property type="entry name" value="GntR ligand-binding domain-like"/>
    <property type="match status" value="1"/>
</dbReference>
<protein>
    <submittedName>
        <fullName evidence="5">DNA-binding GntR family transcriptional regulator</fullName>
    </submittedName>
</protein>
<dbReference type="PANTHER" id="PTHR43537:SF49">
    <property type="entry name" value="TRANSCRIPTIONAL REGULATORY PROTEIN"/>
    <property type="match status" value="1"/>
</dbReference>